<dbReference type="KEGG" id="gah:GAH_01729"/>
<dbReference type="OrthoDB" id="147270at2157"/>
<dbReference type="RefSeq" id="WP_156967442.1">
    <property type="nucleotide sequence ID" value="NZ_CP011267.1"/>
</dbReference>
<organism evidence="1 2">
    <name type="scientific">Geoglobus ahangari</name>
    <dbReference type="NCBI Taxonomy" id="113653"/>
    <lineage>
        <taxon>Archaea</taxon>
        <taxon>Methanobacteriati</taxon>
        <taxon>Methanobacteriota</taxon>
        <taxon>Archaeoglobi</taxon>
        <taxon>Archaeoglobales</taxon>
        <taxon>Archaeoglobaceae</taxon>
        <taxon>Geoglobus</taxon>
    </lineage>
</organism>
<evidence type="ECO:0000313" key="2">
    <source>
        <dbReference type="Proteomes" id="UP000034723"/>
    </source>
</evidence>
<dbReference type="InterPro" id="IPR013783">
    <property type="entry name" value="Ig-like_fold"/>
</dbReference>
<dbReference type="AlphaFoldDB" id="A0A0F7ICI7"/>
<gene>
    <name evidence="1" type="ORF">GAH_01729</name>
</gene>
<dbReference type="GeneID" id="24804298"/>
<dbReference type="HOGENOM" id="CLU_038781_0_0_2"/>
<dbReference type="Proteomes" id="UP000034723">
    <property type="component" value="Chromosome"/>
</dbReference>
<name>A0A0F7ICI7_9EURY</name>
<proteinExistence type="predicted"/>
<reference evidence="1 2" key="1">
    <citation type="submission" date="2015-04" db="EMBL/GenBank/DDBJ databases">
        <title>The complete genome sequence of the hyperthermophilic, obligate iron-reducing archaeon Geoglobus ahangari strain 234T.</title>
        <authorList>
            <person name="Manzella M.P."/>
            <person name="Holmes D.E."/>
            <person name="Rocheleau J.M."/>
            <person name="Chung A."/>
            <person name="Reguera G."/>
            <person name="Kashefi K."/>
        </authorList>
    </citation>
    <scope>NUCLEOTIDE SEQUENCE [LARGE SCALE GENOMIC DNA]</scope>
    <source>
        <strain evidence="1 2">234</strain>
    </source>
</reference>
<dbReference type="STRING" id="113653.GAH_01729"/>
<dbReference type="InParanoid" id="A0A0F7ICI7"/>
<dbReference type="EMBL" id="CP011267">
    <property type="protein sequence ID" value="AKG90989.1"/>
    <property type="molecule type" value="Genomic_DNA"/>
</dbReference>
<accession>A0A0F7ICI7</accession>
<sequence length="406" mass="45458">MKYLVVASLMALLAVAVSAHASEVVSVSQPVPIPVERVDIEKVYENVTKIVVEPKYKHLRLMPGDEKTFTVKLKNPNEKDVVVEPRVVTFPIFDNLVGKDWVSFDKSKFVLKAGESAEIKVTVKVPEDAGKGYYNSMVVFTNDSIQMPYPSVRPIYVNQMSLSVNVWVPPVVRIYPRFIDDRVEAGGSYEYKIYVENTGDHPLKMNPSLVREEGVYYDPFSPVTWMDDSLVTIEAPKVIEPKSKAVVKVKVNVPSSVKGILRASLNLNVEDPGLDEWMQRIDLNLQVYEKPSEPFVKTFAVENATKVTITVSTSNYGKGAEKLDEVDVRVVSPVGVVNLKPSRVVEEVRVSLSDSKLPPWEEVEGIYTVTGYKRTEVYTIENPVDGVWKVEVLPSSESFSLVVEVE</sequence>
<dbReference type="Gene3D" id="2.60.40.10">
    <property type="entry name" value="Immunoglobulins"/>
    <property type="match status" value="1"/>
</dbReference>
<evidence type="ECO:0008006" key="3">
    <source>
        <dbReference type="Google" id="ProtNLM"/>
    </source>
</evidence>
<keyword evidence="2" id="KW-1185">Reference proteome</keyword>
<protein>
    <recommendedName>
        <fullName evidence="3">NPCBM-associated, NEW3 domain of alpha-galactosidase</fullName>
    </recommendedName>
</protein>
<evidence type="ECO:0000313" key="1">
    <source>
        <dbReference type="EMBL" id="AKG90989.1"/>
    </source>
</evidence>